<protein>
    <submittedName>
        <fullName evidence="1">UBC</fullName>
    </submittedName>
</protein>
<dbReference type="EMBL" id="GBRH01247780">
    <property type="protein sequence ID" value="JAD50115.1"/>
    <property type="molecule type" value="Transcribed_RNA"/>
</dbReference>
<organism evidence="1">
    <name type="scientific">Arundo donax</name>
    <name type="common">Giant reed</name>
    <name type="synonym">Donax arundinaceus</name>
    <dbReference type="NCBI Taxonomy" id="35708"/>
    <lineage>
        <taxon>Eukaryota</taxon>
        <taxon>Viridiplantae</taxon>
        <taxon>Streptophyta</taxon>
        <taxon>Embryophyta</taxon>
        <taxon>Tracheophyta</taxon>
        <taxon>Spermatophyta</taxon>
        <taxon>Magnoliopsida</taxon>
        <taxon>Liliopsida</taxon>
        <taxon>Poales</taxon>
        <taxon>Poaceae</taxon>
        <taxon>PACMAD clade</taxon>
        <taxon>Arundinoideae</taxon>
        <taxon>Arundineae</taxon>
        <taxon>Arundo</taxon>
    </lineage>
</organism>
<dbReference type="AlphaFoldDB" id="A0A0A9AMK0"/>
<proteinExistence type="predicted"/>
<reference evidence="1" key="2">
    <citation type="journal article" date="2015" name="Data Brief">
        <title>Shoot transcriptome of the giant reed, Arundo donax.</title>
        <authorList>
            <person name="Barrero R.A."/>
            <person name="Guerrero F.D."/>
            <person name="Moolhuijzen P."/>
            <person name="Goolsby J.A."/>
            <person name="Tidwell J."/>
            <person name="Bellgard S.E."/>
            <person name="Bellgard M.I."/>
        </authorList>
    </citation>
    <scope>NUCLEOTIDE SEQUENCE</scope>
    <source>
        <tissue evidence="1">Shoot tissue taken approximately 20 cm above the soil surface</tissue>
    </source>
</reference>
<name>A0A0A9AMK0_ARUDO</name>
<accession>A0A0A9AMK0</accession>
<sequence length="57" mass="6253">MFVKDVYFVASGCHMPLRVIFSLGCSSSLLVQKHVCLKVNVRENVEGPSPLETGNCI</sequence>
<evidence type="ECO:0000313" key="1">
    <source>
        <dbReference type="EMBL" id="JAD50115.1"/>
    </source>
</evidence>
<reference evidence="1" key="1">
    <citation type="submission" date="2014-09" db="EMBL/GenBank/DDBJ databases">
        <authorList>
            <person name="Magalhaes I.L.F."/>
            <person name="Oliveira U."/>
            <person name="Santos F.R."/>
            <person name="Vidigal T.H.D.A."/>
            <person name="Brescovit A.D."/>
            <person name="Santos A.J."/>
        </authorList>
    </citation>
    <scope>NUCLEOTIDE SEQUENCE</scope>
    <source>
        <tissue evidence="1">Shoot tissue taken approximately 20 cm above the soil surface</tissue>
    </source>
</reference>